<feature type="domain" description="Transposase DDE" evidence="1">
    <location>
        <begin position="2"/>
        <end position="77"/>
    </location>
</feature>
<dbReference type="InterPro" id="IPR025668">
    <property type="entry name" value="Tnp_DDE_dom"/>
</dbReference>
<keyword evidence="3" id="KW-1185">Reference proteome</keyword>
<protein>
    <submittedName>
        <fullName evidence="2">Transposase</fullName>
    </submittedName>
</protein>
<feature type="non-terminal residue" evidence="2">
    <location>
        <position position="1"/>
    </location>
</feature>
<proteinExistence type="predicted"/>
<dbReference type="PANTHER" id="PTHR33408:SF2">
    <property type="entry name" value="TRANSPOSASE DDE DOMAIN-CONTAINING PROTEIN"/>
    <property type="match status" value="1"/>
</dbReference>
<dbReference type="Pfam" id="PF13751">
    <property type="entry name" value="DDE_Tnp_1_6"/>
    <property type="match status" value="1"/>
</dbReference>
<dbReference type="PANTHER" id="PTHR33408">
    <property type="entry name" value="TRANSPOSASE"/>
    <property type="match status" value="1"/>
</dbReference>
<evidence type="ECO:0000259" key="1">
    <source>
        <dbReference type="Pfam" id="PF13751"/>
    </source>
</evidence>
<reference evidence="3" key="1">
    <citation type="journal article" date="2019" name="Int. J. Syst. Evol. Microbiol.">
        <title>The Global Catalogue of Microorganisms (GCM) 10K type strain sequencing project: providing services to taxonomists for standard genome sequencing and annotation.</title>
        <authorList>
            <consortium name="The Broad Institute Genomics Platform"/>
            <consortium name="The Broad Institute Genome Sequencing Center for Infectious Disease"/>
            <person name="Wu L."/>
            <person name="Ma J."/>
        </authorList>
    </citation>
    <scope>NUCLEOTIDE SEQUENCE [LARGE SCALE GENOMIC DNA]</scope>
    <source>
        <strain evidence="3">CCM 8689</strain>
    </source>
</reference>
<gene>
    <name evidence="2" type="ORF">ACFOUY_00750</name>
</gene>
<dbReference type="RefSeq" id="WP_378958525.1">
    <property type="nucleotide sequence ID" value="NZ_JBHSBY010000004.1"/>
</dbReference>
<dbReference type="Proteomes" id="UP001595792">
    <property type="component" value="Unassembled WGS sequence"/>
</dbReference>
<accession>A0ABV8NHD1</accession>
<organism evidence="2 3">
    <name type="scientific">Pedobacter jamesrossensis</name>
    <dbReference type="NCBI Taxonomy" id="1908238"/>
    <lineage>
        <taxon>Bacteria</taxon>
        <taxon>Pseudomonadati</taxon>
        <taxon>Bacteroidota</taxon>
        <taxon>Sphingobacteriia</taxon>
        <taxon>Sphingobacteriales</taxon>
        <taxon>Sphingobacteriaceae</taxon>
        <taxon>Pedobacter</taxon>
    </lineage>
</organism>
<sequence length="80" mass="9295">GNRIIEVNMELNRLKAKAYSLLNSEEGKMRRKIRCNDVETVFGNIKQNHGFRRFMLRGKEKAAIEWGLLAIAHNIRKKVA</sequence>
<dbReference type="EMBL" id="JBHSBY010000004">
    <property type="protein sequence ID" value="MFC4195220.1"/>
    <property type="molecule type" value="Genomic_DNA"/>
</dbReference>
<evidence type="ECO:0000313" key="2">
    <source>
        <dbReference type="EMBL" id="MFC4195220.1"/>
    </source>
</evidence>
<name>A0ABV8NHD1_9SPHI</name>
<comment type="caution">
    <text evidence="2">The sequence shown here is derived from an EMBL/GenBank/DDBJ whole genome shotgun (WGS) entry which is preliminary data.</text>
</comment>
<evidence type="ECO:0000313" key="3">
    <source>
        <dbReference type="Proteomes" id="UP001595792"/>
    </source>
</evidence>